<evidence type="ECO:0000256" key="9">
    <source>
        <dbReference type="PIRSR" id="PIRSR000350-3"/>
    </source>
</evidence>
<dbReference type="InterPro" id="IPR050151">
    <property type="entry name" value="Class-I_Pyr_Nuc-Dis_Oxidored"/>
</dbReference>
<evidence type="ECO:0000259" key="12">
    <source>
        <dbReference type="Pfam" id="PF02852"/>
    </source>
</evidence>
<dbReference type="InterPro" id="IPR016156">
    <property type="entry name" value="FAD/NAD-linked_Rdtase_dimer_sf"/>
</dbReference>
<dbReference type="Pfam" id="PF07992">
    <property type="entry name" value="Pyr_redox_2"/>
    <property type="match status" value="1"/>
</dbReference>
<feature type="binding site" evidence="9">
    <location>
        <begin position="308"/>
        <end position="311"/>
    </location>
    <ligand>
        <name>FAD</name>
        <dbReference type="ChEBI" id="CHEBI:57692"/>
    </ligand>
</feature>
<keyword evidence="6" id="KW-1015">Disulfide bond</keyword>
<keyword evidence="2 11" id="KW-0285">Flavoprotein</keyword>
<evidence type="ECO:0000313" key="14">
    <source>
        <dbReference type="EMBL" id="MST56033.1"/>
    </source>
</evidence>
<comment type="similarity">
    <text evidence="1 11">Belongs to the class-I pyridine nucleotide-disulfide oxidoreductase family.</text>
</comment>
<feature type="binding site" evidence="9">
    <location>
        <position position="302"/>
    </location>
    <ligand>
        <name>FAD</name>
        <dbReference type="ChEBI" id="CHEBI:57692"/>
    </ligand>
</feature>
<evidence type="ECO:0000256" key="6">
    <source>
        <dbReference type="ARBA" id="ARBA00023157"/>
    </source>
</evidence>
<evidence type="ECO:0000256" key="8">
    <source>
        <dbReference type="PIRSR" id="PIRSR000350-2"/>
    </source>
</evidence>
<evidence type="ECO:0000256" key="5">
    <source>
        <dbReference type="ARBA" id="ARBA00023027"/>
    </source>
</evidence>
<gene>
    <name evidence="14" type="ORF">FYJ74_08320</name>
</gene>
<dbReference type="PRINTS" id="PR00411">
    <property type="entry name" value="PNDRDTASEI"/>
</dbReference>
<keyword evidence="3 9" id="KW-0274">FAD</keyword>
<dbReference type="InterPro" id="IPR004099">
    <property type="entry name" value="Pyr_nucl-diS_OxRdtase_dimer"/>
</dbReference>
<evidence type="ECO:0000256" key="7">
    <source>
        <dbReference type="ARBA" id="ARBA00023284"/>
    </source>
</evidence>
<dbReference type="PANTHER" id="PTHR22912:SF217">
    <property type="entry name" value="DIHYDROLIPOYL DEHYDROGENASE"/>
    <property type="match status" value="1"/>
</dbReference>
<dbReference type="FunFam" id="3.30.390.30:FF:000001">
    <property type="entry name" value="Dihydrolipoyl dehydrogenase"/>
    <property type="match status" value="1"/>
</dbReference>
<evidence type="ECO:0000256" key="4">
    <source>
        <dbReference type="ARBA" id="ARBA00023002"/>
    </source>
</evidence>
<dbReference type="InterPro" id="IPR023753">
    <property type="entry name" value="FAD/NAD-binding_dom"/>
</dbReference>
<dbReference type="Pfam" id="PF02852">
    <property type="entry name" value="Pyr_redox_dim"/>
    <property type="match status" value="1"/>
</dbReference>
<dbReference type="GO" id="GO:0050660">
    <property type="term" value="F:flavin adenine dinucleotide binding"/>
    <property type="evidence" value="ECO:0007669"/>
    <property type="project" value="TreeGrafter"/>
</dbReference>
<reference evidence="14 15" key="1">
    <citation type="submission" date="2019-08" db="EMBL/GenBank/DDBJ databases">
        <title>In-depth cultivation of the pig gut microbiome towards novel bacterial diversity and tailored functional studies.</title>
        <authorList>
            <person name="Wylensek D."/>
            <person name="Hitch T.C.A."/>
            <person name="Clavel T."/>
        </authorList>
    </citation>
    <scope>NUCLEOTIDE SEQUENCE [LARGE SCALE GENOMIC DNA]</scope>
    <source>
        <strain evidence="14 15">SM-530-WT-4B</strain>
    </source>
</reference>
<dbReference type="PIRSF" id="PIRSF000350">
    <property type="entry name" value="Mercury_reductase_MerA"/>
    <property type="match status" value="1"/>
</dbReference>
<proteinExistence type="inferred from homology"/>
<dbReference type="AlphaFoldDB" id="A0A6L5YD61"/>
<dbReference type="SUPFAM" id="SSF55424">
    <property type="entry name" value="FAD/NAD-linked reductases, dimerisation (C-terminal) domain"/>
    <property type="match status" value="1"/>
</dbReference>
<dbReference type="Gene3D" id="3.30.390.30">
    <property type="match status" value="1"/>
</dbReference>
<evidence type="ECO:0000256" key="3">
    <source>
        <dbReference type="ARBA" id="ARBA00022827"/>
    </source>
</evidence>
<dbReference type="EMBL" id="VUNH01000008">
    <property type="protein sequence ID" value="MST56033.1"/>
    <property type="molecule type" value="Genomic_DNA"/>
</dbReference>
<evidence type="ECO:0000259" key="13">
    <source>
        <dbReference type="Pfam" id="PF07992"/>
    </source>
</evidence>
<keyword evidence="4 11" id="KW-0560">Oxidoreductase</keyword>
<evidence type="ECO:0000256" key="1">
    <source>
        <dbReference type="ARBA" id="ARBA00007532"/>
    </source>
</evidence>
<dbReference type="Proteomes" id="UP000473699">
    <property type="component" value="Unassembled WGS sequence"/>
</dbReference>
<evidence type="ECO:0000313" key="15">
    <source>
        <dbReference type="Proteomes" id="UP000473699"/>
    </source>
</evidence>
<feature type="domain" description="FAD/NAD(P)-binding" evidence="13">
    <location>
        <begin position="2"/>
        <end position="317"/>
    </location>
</feature>
<dbReference type="GO" id="GO:0006103">
    <property type="term" value="P:2-oxoglutarate metabolic process"/>
    <property type="evidence" value="ECO:0007669"/>
    <property type="project" value="TreeGrafter"/>
</dbReference>
<dbReference type="InterPro" id="IPR012999">
    <property type="entry name" value="Pyr_OxRdtase_I_AS"/>
</dbReference>
<feature type="binding site" evidence="9">
    <location>
        <position position="48"/>
    </location>
    <ligand>
        <name>FAD</name>
        <dbReference type="ChEBI" id="CHEBI:57692"/>
    </ligand>
</feature>
<keyword evidence="7 11" id="KW-0676">Redox-active center</keyword>
<dbReference type="InterPro" id="IPR001100">
    <property type="entry name" value="Pyr_nuc-diS_OxRdtase"/>
</dbReference>
<feature type="binding site" evidence="9">
    <location>
        <position position="95"/>
    </location>
    <ligand>
        <name>FAD</name>
        <dbReference type="ChEBI" id="CHEBI:57692"/>
    </ligand>
</feature>
<dbReference type="PRINTS" id="PR00368">
    <property type="entry name" value="FADPNR"/>
</dbReference>
<feature type="disulfide bond" description="Redox-active" evidence="10">
    <location>
        <begin position="39"/>
        <end position="44"/>
    </location>
</feature>
<dbReference type="GO" id="GO:0004148">
    <property type="term" value="F:dihydrolipoyl dehydrogenase (NADH) activity"/>
    <property type="evidence" value="ECO:0007669"/>
    <property type="project" value="TreeGrafter"/>
</dbReference>
<dbReference type="RefSeq" id="WP_154529118.1">
    <property type="nucleotide sequence ID" value="NZ_VUNH01000008.1"/>
</dbReference>
<organism evidence="14 15">
    <name type="scientific">Pyramidobacter porci</name>
    <dbReference type="NCBI Taxonomy" id="2605789"/>
    <lineage>
        <taxon>Bacteria</taxon>
        <taxon>Thermotogati</taxon>
        <taxon>Synergistota</taxon>
        <taxon>Synergistia</taxon>
        <taxon>Synergistales</taxon>
        <taxon>Dethiosulfovibrionaceae</taxon>
        <taxon>Pyramidobacter</taxon>
    </lineage>
</organism>
<dbReference type="InterPro" id="IPR036188">
    <property type="entry name" value="FAD/NAD-bd_sf"/>
</dbReference>
<accession>A0A6L5YD61</accession>
<feature type="domain" description="Pyridine nucleotide-disulphide oxidoreductase dimerisation" evidence="12">
    <location>
        <begin position="337"/>
        <end position="444"/>
    </location>
</feature>
<keyword evidence="9" id="KW-0547">Nucleotide-binding</keyword>
<dbReference type="SUPFAM" id="SSF51905">
    <property type="entry name" value="FAD/NAD(P)-binding domain"/>
    <property type="match status" value="1"/>
</dbReference>
<keyword evidence="15" id="KW-1185">Reference proteome</keyword>
<keyword evidence="5 9" id="KW-0520">NAD</keyword>
<protein>
    <submittedName>
        <fullName evidence="14">NAD(P)/FAD-dependent oxidoreductase</fullName>
    </submittedName>
</protein>
<dbReference type="PROSITE" id="PS00076">
    <property type="entry name" value="PYRIDINE_REDOX_1"/>
    <property type="match status" value="1"/>
</dbReference>
<name>A0A6L5YD61_9BACT</name>
<feature type="active site" description="Proton acceptor" evidence="8">
    <location>
        <position position="434"/>
    </location>
</feature>
<dbReference type="Gene3D" id="3.50.50.60">
    <property type="entry name" value="FAD/NAD(P)-binding domain"/>
    <property type="match status" value="2"/>
</dbReference>
<evidence type="ECO:0000256" key="11">
    <source>
        <dbReference type="RuleBase" id="RU003691"/>
    </source>
</evidence>
<feature type="binding site" evidence="9">
    <location>
        <begin position="172"/>
        <end position="179"/>
    </location>
    <ligand>
        <name>NAD(+)</name>
        <dbReference type="ChEBI" id="CHEBI:57540"/>
    </ligand>
</feature>
<comment type="cofactor">
    <cofactor evidence="9">
        <name>FAD</name>
        <dbReference type="ChEBI" id="CHEBI:57692"/>
    </cofactor>
    <text evidence="9">Binds 1 FAD per subunit.</text>
</comment>
<sequence length="451" mass="47649">MYDLIVLGGGPGGTRAAELAAHHGMQVALVEKAHLGGTCLNRGCIPTKALYSHVIGGKGAREGLWTRLEGVIDTLRKGNAQLMKMAGVKVLRGTGVVTQWEGTKKMTVAHDDGTTEQIEGKRLLIAVGARSVRPEFVGNDLPQVLTGDWAITDPQLWDPERNAAVQTVAVLGAGVIALEMGMILQGLGKKVILLKHSDQILRRLDGDIKKKVALAVKRRKTVVKDYVRLTEAVADGDGLILRGTSKDEPFEERCDRLIVGSSMTPILEGYGLENSGVKIEKGCLAVDAQMRASVDGVWAIGDCTGGAMLAHLAEYQALAAVSSMTGGEYAVNLDALPACVFIEPEVGTVGLTEEEAKSRGIDYATSRAYFAANGMALAMGEGDGFVKVVARKADGVLLGVHIMGPEAASLLGEAALAVSKGLTARDVAYSIHAHPTLCECFRDACLRIVEG</sequence>
<evidence type="ECO:0000256" key="10">
    <source>
        <dbReference type="PIRSR" id="PIRSR000350-4"/>
    </source>
</evidence>
<dbReference type="PANTHER" id="PTHR22912">
    <property type="entry name" value="DISULFIDE OXIDOREDUCTASE"/>
    <property type="match status" value="1"/>
</dbReference>
<evidence type="ECO:0000256" key="2">
    <source>
        <dbReference type="ARBA" id="ARBA00022630"/>
    </source>
</evidence>
<comment type="caution">
    <text evidence="14">The sequence shown here is derived from an EMBL/GenBank/DDBJ whole genome shotgun (WGS) entry which is preliminary data.</text>
</comment>